<accession>A0A6P6W4B0</accession>
<dbReference type="PANTHER" id="PTHR31896:SF12">
    <property type="entry name" value="HXXXD-TYPE ACYL-TRANSFERASE FAMILY PROTEIN"/>
    <property type="match status" value="1"/>
</dbReference>
<dbReference type="InterPro" id="IPR051283">
    <property type="entry name" value="Sec_Metabolite_Acyltrans"/>
</dbReference>
<dbReference type="OrthoDB" id="1862401at2759"/>
<organism evidence="2 3">
    <name type="scientific">Coffea arabica</name>
    <name type="common">Arabian coffee</name>
    <dbReference type="NCBI Taxonomy" id="13443"/>
    <lineage>
        <taxon>Eukaryota</taxon>
        <taxon>Viridiplantae</taxon>
        <taxon>Streptophyta</taxon>
        <taxon>Embryophyta</taxon>
        <taxon>Tracheophyta</taxon>
        <taxon>Spermatophyta</taxon>
        <taxon>Magnoliopsida</taxon>
        <taxon>eudicotyledons</taxon>
        <taxon>Gunneridae</taxon>
        <taxon>Pentapetalae</taxon>
        <taxon>asterids</taxon>
        <taxon>lamiids</taxon>
        <taxon>Gentianales</taxon>
        <taxon>Rubiaceae</taxon>
        <taxon>Ixoroideae</taxon>
        <taxon>Gardenieae complex</taxon>
        <taxon>Bertiereae - Coffeeae clade</taxon>
        <taxon>Coffeeae</taxon>
        <taxon>Coffea</taxon>
    </lineage>
</organism>
<name>A0A6P6W4B0_COFAR</name>
<dbReference type="Proteomes" id="UP001652660">
    <property type="component" value="Chromosome 2e"/>
</dbReference>
<dbReference type="Gene3D" id="3.30.559.10">
    <property type="entry name" value="Chloramphenicol acetyltransferase-like domain"/>
    <property type="match status" value="1"/>
</dbReference>
<dbReference type="Pfam" id="PF02458">
    <property type="entry name" value="Transferase"/>
    <property type="match status" value="2"/>
</dbReference>
<keyword evidence="1" id="KW-0808">Transferase</keyword>
<reference evidence="3" key="2">
    <citation type="submission" date="2025-08" db="UniProtKB">
        <authorList>
            <consortium name="RefSeq"/>
        </authorList>
    </citation>
    <scope>IDENTIFICATION</scope>
    <source>
        <tissue evidence="3">Leaves</tissue>
    </source>
</reference>
<protein>
    <submittedName>
        <fullName evidence="3">Uncharacterized acetyltransferase At3g50280-like</fullName>
    </submittedName>
</protein>
<dbReference type="PANTHER" id="PTHR31896">
    <property type="entry name" value="FAMILY REGULATORY PROTEIN, PUTATIVE (AFU_ORTHOLOGUE AFUA_3G14730)-RELATED"/>
    <property type="match status" value="1"/>
</dbReference>
<dbReference type="RefSeq" id="XP_027108977.1">
    <property type="nucleotide sequence ID" value="XM_027253176.1"/>
</dbReference>
<dbReference type="InterPro" id="IPR023213">
    <property type="entry name" value="CAT-like_dom_sf"/>
</dbReference>
<reference evidence="2" key="1">
    <citation type="journal article" date="2025" name="Foods">
        <title>Unveiling the Microbial Signatures of Arabica Coffee Cherries: Insights into Ripeness Specific Diversity, Functional Traits, and Implications for Quality and Safety.</title>
        <authorList>
            <consortium name="RefSeq"/>
            <person name="Tenea G.N."/>
            <person name="Cifuentes V."/>
            <person name="Reyes P."/>
            <person name="Cevallos-Vallejos M."/>
        </authorList>
    </citation>
    <scope>NUCLEOTIDE SEQUENCE [LARGE SCALE GENOMIC DNA]</scope>
</reference>
<dbReference type="AlphaFoldDB" id="A0A6P6W4B0"/>
<dbReference type="GO" id="GO:0016740">
    <property type="term" value="F:transferase activity"/>
    <property type="evidence" value="ECO:0007669"/>
    <property type="project" value="UniProtKB-KW"/>
</dbReference>
<evidence type="ECO:0000313" key="3">
    <source>
        <dbReference type="RefSeq" id="XP_027108977.1"/>
    </source>
</evidence>
<keyword evidence="2" id="KW-1185">Reference proteome</keyword>
<evidence type="ECO:0000256" key="1">
    <source>
        <dbReference type="ARBA" id="ARBA00022679"/>
    </source>
</evidence>
<evidence type="ECO:0000313" key="2">
    <source>
        <dbReference type="Proteomes" id="UP001652660"/>
    </source>
</evidence>
<dbReference type="GeneID" id="113728814"/>
<sequence>MESAAVQYKFLLFAKPLGFDMNQLGELVQKIKESFCLTLVHFYPLAGRLATLKKEESIDLAIYIACNKGFRARFIHASLDLAIDDILSPTYAPGNATSTKADYGELLEQSLGWAVWLLHHAVINQTRVSHEQIESWLQSGELLRASDPPDAYSKLLGCSLRFNMYVTEFGLGKPVAVLNGSTNKFDGKLIVNPGAEEGGSMDFGICLLLHVMTSLVSDKELMRQSLSL</sequence>
<proteinExistence type="predicted"/>
<gene>
    <name evidence="3" type="primary">LOC113728814</name>
</gene>